<evidence type="ECO:0000256" key="4">
    <source>
        <dbReference type="ARBA" id="ARBA00011199"/>
    </source>
</evidence>
<reference evidence="23" key="1">
    <citation type="journal article" date="2020" name="Nat. Genet.">
        <title>Genomic diversifications of five Gossypium allopolyploid species and their impact on cotton improvement.</title>
        <authorList>
            <person name="Chen Z.J."/>
            <person name="Sreedasyam A."/>
            <person name="Ando A."/>
            <person name="Song Q."/>
            <person name="De Santiago L.M."/>
            <person name="Hulse-Kemp A.M."/>
            <person name="Ding M."/>
            <person name="Ye W."/>
            <person name="Kirkbride R.C."/>
            <person name="Jenkins J."/>
            <person name="Plott C."/>
            <person name="Lovell J."/>
            <person name="Lin Y.M."/>
            <person name="Vaughn R."/>
            <person name="Liu B."/>
            <person name="Simpson S."/>
            <person name="Scheffler B.E."/>
            <person name="Wen L."/>
            <person name="Saski C.A."/>
            <person name="Grover C.E."/>
            <person name="Hu G."/>
            <person name="Conover J.L."/>
            <person name="Carlson J.W."/>
            <person name="Shu S."/>
            <person name="Boston L.B."/>
            <person name="Williams M."/>
            <person name="Peterson D.G."/>
            <person name="McGee K."/>
            <person name="Jones D.C."/>
            <person name="Wendel J.F."/>
            <person name="Stelly D.M."/>
            <person name="Grimwood J."/>
            <person name="Schmutz J."/>
        </authorList>
    </citation>
    <scope>NUCLEOTIDE SEQUENCE [LARGE SCALE GENOMIC DNA]</scope>
    <source>
        <strain evidence="23">cv. 3-79</strain>
    </source>
</reference>
<gene>
    <name evidence="22" type="ORF">ES319_A06G120900v1</name>
</gene>
<evidence type="ECO:0000256" key="12">
    <source>
        <dbReference type="ARBA" id="ARBA00022989"/>
    </source>
</evidence>
<evidence type="ECO:0000256" key="11">
    <source>
        <dbReference type="ARBA" id="ARBA00022967"/>
    </source>
</evidence>
<evidence type="ECO:0000256" key="14">
    <source>
        <dbReference type="ARBA" id="ARBA00023078"/>
    </source>
</evidence>
<feature type="transmembrane region" description="Helical" evidence="20">
    <location>
        <begin position="41"/>
        <end position="63"/>
    </location>
</feature>
<protein>
    <recommendedName>
        <fullName evidence="5">NAD(P)H-quinone oxidoreductase subunit 5, chloroplastic</fullName>
    </recommendedName>
    <alternativeName>
        <fullName evidence="17">NAD(P)H dehydrogenase subunit 5</fullName>
    </alternativeName>
    <alternativeName>
        <fullName evidence="16">NADH-plastoquinone oxidoreductase subunit 5</fullName>
    </alternativeName>
</protein>
<comment type="function">
    <text evidence="1">NDH shuttles electrons from NAD(P)H:plastoquinone, via FMN and iron-sulfur (Fe-S) centers, to quinones in the photosynthetic chain and possibly in a chloroplast respiratory chain. The immediate electron acceptor for the enzyme in this species is believed to be plastoquinone. Couples the redox reaction to proton translocation, and thus conserves the redox energy in a proton gradient.</text>
</comment>
<feature type="non-terminal residue" evidence="22">
    <location>
        <position position="94"/>
    </location>
</feature>
<keyword evidence="23" id="KW-1185">Reference proteome</keyword>
<comment type="subcellular location">
    <subcellularLocation>
        <location evidence="2">Plastid</location>
        <location evidence="2">Chloroplast thylakoid membrane</location>
        <topology evidence="2">Multi-pass membrane protein</topology>
    </subcellularLocation>
</comment>
<keyword evidence="12 20" id="KW-1133">Transmembrane helix</keyword>
<evidence type="ECO:0000256" key="3">
    <source>
        <dbReference type="ARBA" id="ARBA00008200"/>
    </source>
</evidence>
<dbReference type="Pfam" id="PF01010">
    <property type="entry name" value="Proton_antipo_C"/>
    <property type="match status" value="1"/>
</dbReference>
<keyword evidence="10" id="KW-0618">Plastoquinone</keyword>
<keyword evidence="14" id="KW-0793">Thylakoid</keyword>
<evidence type="ECO:0000256" key="18">
    <source>
        <dbReference type="ARBA" id="ARBA00047726"/>
    </source>
</evidence>
<evidence type="ECO:0000256" key="20">
    <source>
        <dbReference type="SAM" id="Phobius"/>
    </source>
</evidence>
<keyword evidence="6" id="KW-0934">Plastid</keyword>
<evidence type="ECO:0000256" key="16">
    <source>
        <dbReference type="ARBA" id="ARBA00029876"/>
    </source>
</evidence>
<keyword evidence="13" id="KW-0520">NAD</keyword>
<dbReference type="InterPro" id="IPR002128">
    <property type="entry name" value="NADH_UbQ_OxRdtase_chlpt_su5_C"/>
</dbReference>
<dbReference type="EMBL" id="CM018207">
    <property type="protein sequence ID" value="KAB2077810.1"/>
    <property type="molecule type" value="Genomic_DNA"/>
</dbReference>
<evidence type="ECO:0000256" key="2">
    <source>
        <dbReference type="ARBA" id="ARBA00004454"/>
    </source>
</evidence>
<dbReference type="OrthoDB" id="1738156at2759"/>
<name>A0A5J5VDH8_GOSBA</name>
<evidence type="ECO:0000313" key="22">
    <source>
        <dbReference type="EMBL" id="KAB2077810.1"/>
    </source>
</evidence>
<keyword evidence="15 20" id="KW-0472">Membrane</keyword>
<evidence type="ECO:0000256" key="9">
    <source>
        <dbReference type="ARBA" id="ARBA00022857"/>
    </source>
</evidence>
<evidence type="ECO:0000256" key="19">
    <source>
        <dbReference type="ARBA" id="ARBA00048026"/>
    </source>
</evidence>
<evidence type="ECO:0000256" key="13">
    <source>
        <dbReference type="ARBA" id="ARBA00023027"/>
    </source>
</evidence>
<dbReference type="AlphaFoldDB" id="A0A5J5VDH8"/>
<keyword evidence="7 20" id="KW-0812">Transmembrane</keyword>
<evidence type="ECO:0000259" key="21">
    <source>
        <dbReference type="Pfam" id="PF01010"/>
    </source>
</evidence>
<keyword evidence="9" id="KW-0521">NADP</keyword>
<comment type="catalytic activity">
    <reaction evidence="19">
        <text>a plastoquinone + NADH + (n+1) H(+)(in) = a plastoquinol + NAD(+) + n H(+)(out)</text>
        <dbReference type="Rhea" id="RHEA:42608"/>
        <dbReference type="Rhea" id="RHEA-COMP:9561"/>
        <dbReference type="Rhea" id="RHEA-COMP:9562"/>
        <dbReference type="ChEBI" id="CHEBI:15378"/>
        <dbReference type="ChEBI" id="CHEBI:17757"/>
        <dbReference type="ChEBI" id="CHEBI:57540"/>
        <dbReference type="ChEBI" id="CHEBI:57945"/>
        <dbReference type="ChEBI" id="CHEBI:62192"/>
    </reaction>
</comment>
<evidence type="ECO:0000256" key="8">
    <source>
        <dbReference type="ARBA" id="ARBA00022719"/>
    </source>
</evidence>
<comment type="subunit">
    <text evidence="4">NDH is composed of at least 16 different subunits, 5 of which are encoded in the nucleus.</text>
</comment>
<dbReference type="Proteomes" id="UP000327439">
    <property type="component" value="Chromosome A06"/>
</dbReference>
<organism evidence="22 23">
    <name type="scientific">Gossypium barbadense</name>
    <name type="common">Sea Island cotton</name>
    <name type="synonym">Hibiscus barbadensis</name>
    <dbReference type="NCBI Taxonomy" id="3634"/>
    <lineage>
        <taxon>Eukaryota</taxon>
        <taxon>Viridiplantae</taxon>
        <taxon>Streptophyta</taxon>
        <taxon>Embryophyta</taxon>
        <taxon>Tracheophyta</taxon>
        <taxon>Spermatophyta</taxon>
        <taxon>Magnoliopsida</taxon>
        <taxon>eudicotyledons</taxon>
        <taxon>Gunneridae</taxon>
        <taxon>Pentapetalae</taxon>
        <taxon>rosids</taxon>
        <taxon>malvids</taxon>
        <taxon>Malvales</taxon>
        <taxon>Malvaceae</taxon>
        <taxon>Malvoideae</taxon>
        <taxon>Gossypium</taxon>
    </lineage>
</organism>
<keyword evidence="6" id="KW-0150">Chloroplast</keyword>
<keyword evidence="11" id="KW-1278">Translocase</keyword>
<accession>A0A5J5VDH8</accession>
<evidence type="ECO:0000256" key="17">
    <source>
        <dbReference type="ARBA" id="ARBA00031649"/>
    </source>
</evidence>
<evidence type="ECO:0000313" key="23">
    <source>
        <dbReference type="Proteomes" id="UP000327439"/>
    </source>
</evidence>
<evidence type="ECO:0000256" key="15">
    <source>
        <dbReference type="ARBA" id="ARBA00023136"/>
    </source>
</evidence>
<evidence type="ECO:0000256" key="1">
    <source>
        <dbReference type="ARBA" id="ARBA00004059"/>
    </source>
</evidence>
<evidence type="ECO:0000256" key="5">
    <source>
        <dbReference type="ARBA" id="ARBA00018648"/>
    </source>
</evidence>
<evidence type="ECO:0000256" key="7">
    <source>
        <dbReference type="ARBA" id="ARBA00022692"/>
    </source>
</evidence>
<evidence type="ECO:0000256" key="10">
    <source>
        <dbReference type="ARBA" id="ARBA00022957"/>
    </source>
</evidence>
<comment type="similarity">
    <text evidence="3">Belongs to the complex I subunit 5 family.</text>
</comment>
<comment type="catalytic activity">
    <reaction evidence="18">
        <text>a plastoquinone + NADPH + (n+1) H(+)(in) = a plastoquinol + NADP(+) + n H(+)(out)</text>
        <dbReference type="Rhea" id="RHEA:42612"/>
        <dbReference type="Rhea" id="RHEA-COMP:9561"/>
        <dbReference type="Rhea" id="RHEA-COMP:9562"/>
        <dbReference type="ChEBI" id="CHEBI:15378"/>
        <dbReference type="ChEBI" id="CHEBI:17757"/>
        <dbReference type="ChEBI" id="CHEBI:57783"/>
        <dbReference type="ChEBI" id="CHEBI:58349"/>
        <dbReference type="ChEBI" id="CHEBI:62192"/>
    </reaction>
</comment>
<proteinExistence type="inferred from homology"/>
<keyword evidence="8" id="KW-0874">Quinone</keyword>
<feature type="domain" description="NADH:ubiquinone/plastoquinone oxidoreductase chloroplast chain 5 C-terminal" evidence="21">
    <location>
        <begin position="64"/>
        <end position="85"/>
    </location>
</feature>
<sequence length="94" mass="11149">MEAMVGYSPEKSQIMVFMGGLRKYAPITQIVFFNEIINDNWLYSPIFVIISWSTARLIAFYIIRIYLLSFEGYLNVHFRKYSGKKIVFQFNKTM</sequence>
<evidence type="ECO:0000256" key="6">
    <source>
        <dbReference type="ARBA" id="ARBA00022528"/>
    </source>
</evidence>